<dbReference type="PANTHER" id="PTHR31656">
    <property type="entry name" value="ROOT CAP DOMAIN-CONTAINING PROTEIN"/>
    <property type="match status" value="1"/>
</dbReference>
<dbReference type="EMBL" id="LVLJ01000679">
    <property type="protein sequence ID" value="OAE33177.1"/>
    <property type="molecule type" value="Genomic_DNA"/>
</dbReference>
<evidence type="ECO:0000313" key="3">
    <source>
        <dbReference type="EMBL" id="OAE33177.1"/>
    </source>
</evidence>
<accession>A0A176WJ65</accession>
<dbReference type="Pfam" id="PF06830">
    <property type="entry name" value="Root_cap"/>
    <property type="match status" value="1"/>
</dbReference>
<organism evidence="3 4">
    <name type="scientific">Marchantia polymorpha subsp. ruderalis</name>
    <dbReference type="NCBI Taxonomy" id="1480154"/>
    <lineage>
        <taxon>Eukaryota</taxon>
        <taxon>Viridiplantae</taxon>
        <taxon>Streptophyta</taxon>
        <taxon>Embryophyta</taxon>
        <taxon>Marchantiophyta</taxon>
        <taxon>Marchantiopsida</taxon>
        <taxon>Marchantiidae</taxon>
        <taxon>Marchantiales</taxon>
        <taxon>Marchantiaceae</taxon>
        <taxon>Marchantia</taxon>
    </lineage>
</organism>
<dbReference type="InterPro" id="IPR009646">
    <property type="entry name" value="Root_cap"/>
</dbReference>
<reference evidence="2" key="2">
    <citation type="journal article" date="2019" name="Curr. Biol.">
        <title>Chromatin organization in early land plants reveals an ancestral association between H3K27me3, transposons, and constitutive heterochromatin.</title>
        <authorList>
            <person name="Montgomery S.A."/>
            <person name="Tanizawa Y."/>
            <person name="Galik B."/>
            <person name="Wang N."/>
            <person name="Ito T."/>
            <person name="Mochizuki T."/>
            <person name="Akimcheva S."/>
            <person name="Bowman J."/>
            <person name="Cognat V."/>
            <person name="Drouard L."/>
            <person name="Ekker H."/>
            <person name="Houng S."/>
            <person name="Kohchi T."/>
            <person name="Lin S."/>
            <person name="Liu L.D."/>
            <person name="Nakamura Y."/>
            <person name="Valeeva L.R."/>
            <person name="Shakirov E.V."/>
            <person name="Shippen D.E."/>
            <person name="Wei W."/>
            <person name="Yagura M."/>
            <person name="Yamaoka S."/>
            <person name="Yamato K.T."/>
            <person name="Liu C."/>
            <person name="Berger F."/>
        </authorList>
    </citation>
    <scope>NUCLEOTIDE SEQUENCE [LARGE SCALE GENOMIC DNA]</scope>
    <source>
        <strain evidence="2">Tak-1</strain>
    </source>
</reference>
<protein>
    <recommendedName>
        <fullName evidence="6">Late embryogenesis abundant protein LEA-2 subgroup domain-containing protein</fullName>
    </recommendedName>
</protein>
<evidence type="ECO:0000313" key="2">
    <source>
        <dbReference type="EMBL" id="BBM97165.1"/>
    </source>
</evidence>
<reference evidence="5" key="3">
    <citation type="journal article" date="2020" name="Curr. Biol.">
        <title>Chromatin organization in early land plants reveals an ancestral association between H3K27me3, transposons, and constitutive heterochromatin.</title>
        <authorList>
            <person name="Montgomery S.A."/>
            <person name="Tanizawa Y."/>
            <person name="Galik B."/>
            <person name="Wang N."/>
            <person name="Ito T."/>
            <person name="Mochizuki T."/>
            <person name="Akimcheva S."/>
            <person name="Bowman J.L."/>
            <person name="Cognat V."/>
            <person name="Marechal-Drouard L."/>
            <person name="Ekker H."/>
            <person name="Hong S.F."/>
            <person name="Kohchi T."/>
            <person name="Lin S.S."/>
            <person name="Liu L.D."/>
            <person name="Nakamura Y."/>
            <person name="Valeeva L.R."/>
            <person name="Shakirov E.V."/>
            <person name="Shippen D.E."/>
            <person name="Wei W.L."/>
            <person name="Yagura M."/>
            <person name="Yamaoka S."/>
            <person name="Yamato K.T."/>
            <person name="Liu C."/>
            <person name="Berger F."/>
        </authorList>
    </citation>
    <scope>NUCLEOTIDE SEQUENCE [LARGE SCALE GENOMIC DNA]</scope>
    <source>
        <strain evidence="5">Tak-1</strain>
    </source>
</reference>
<keyword evidence="4" id="KW-1185">Reference proteome</keyword>
<keyword evidence="1" id="KW-0732">Signal</keyword>
<feature type="signal peptide" evidence="1">
    <location>
        <begin position="1"/>
        <end position="27"/>
    </location>
</feature>
<evidence type="ECO:0008006" key="6">
    <source>
        <dbReference type="Google" id="ProtNLM"/>
    </source>
</evidence>
<sequence length="354" mass="38329">MAVPMKSTVAIAFVAVAFVALAGLAMAATPAKPDDYVLVSQASASAPERARCIGLGKCYLKLLTCPNECPKRSTLGAGRSACFIDCVKCEATCKHRKPNCYGFGSICYDPRLVGGDGSMFYFHGASNEDFCLVTDRNLHINGHFIGLRPEGRNRDYTWIQALGLLFGSHSFSVGAKKVSVWNDNVDQLIFSYDGVAFSLEEEVGAIWRSESGDVKVERTYETNVVEITVDRMLTLLVAVVPITEKENLAHNYQLPSDDVFAHLNLQFKFHNLSANVNGVLGQTYQPNYQSPAKVGVKMPVLGGEDRFIASGLLNADCKANQFSPESLGPVDVLQPFTAECSSSSGSGSGIVCRR</sequence>
<dbReference type="EMBL" id="AP019866">
    <property type="protein sequence ID" value="BBM97165.1"/>
    <property type="molecule type" value="Genomic_DNA"/>
</dbReference>
<evidence type="ECO:0000313" key="4">
    <source>
        <dbReference type="Proteomes" id="UP000077202"/>
    </source>
</evidence>
<evidence type="ECO:0000313" key="5">
    <source>
        <dbReference type="Proteomes" id="UP001162541"/>
    </source>
</evidence>
<feature type="chain" id="PRO_5042333814" description="Late embryogenesis abundant protein LEA-2 subgroup domain-containing protein" evidence="1">
    <location>
        <begin position="28"/>
        <end position="354"/>
    </location>
</feature>
<proteinExistence type="predicted"/>
<dbReference type="Proteomes" id="UP000077202">
    <property type="component" value="Unassembled WGS sequence"/>
</dbReference>
<dbReference type="Proteomes" id="UP001162541">
    <property type="component" value="Chromosome 1"/>
</dbReference>
<name>A0A176WJ65_MARPO</name>
<gene>
    <name evidence="3" type="ORF">AXG93_4773s1510</name>
    <name evidence="2" type="ORF">Mp_1g03490</name>
</gene>
<reference evidence="3 4" key="1">
    <citation type="submission" date="2016-03" db="EMBL/GenBank/DDBJ databases">
        <title>Mechanisms controlling the formation of the plant cell surface in tip-growing cells are functionally conserved among land plants.</title>
        <authorList>
            <person name="Honkanen S."/>
            <person name="Jones V.A."/>
            <person name="Morieri G."/>
            <person name="Champion C."/>
            <person name="Hetherington A.J."/>
            <person name="Kelly S."/>
            <person name="Saint-Marcoux D."/>
            <person name="Proust H."/>
            <person name="Prescott H."/>
            <person name="Dolan L."/>
        </authorList>
    </citation>
    <scope>NUCLEOTIDE SEQUENCE [LARGE SCALE GENOMIC DNA]</scope>
    <source>
        <strain evidence="4">cv. Tak-1 and cv. Tak-2</strain>
        <tissue evidence="3">Whole gametophyte</tissue>
    </source>
</reference>
<evidence type="ECO:0000256" key="1">
    <source>
        <dbReference type="SAM" id="SignalP"/>
    </source>
</evidence>
<dbReference type="AlphaFoldDB" id="A0A176WJ65"/>